<name>A0A4U5M5F2_STECR</name>
<dbReference type="AlphaFoldDB" id="A0A4U5M5F2"/>
<reference evidence="2 3" key="2">
    <citation type="journal article" date="2019" name="G3 (Bethesda)">
        <title>Hybrid Assembly of the Genome of the Entomopathogenic Nematode Steinernema carpocapsae Identifies the X-Chromosome.</title>
        <authorList>
            <person name="Serra L."/>
            <person name="Macchietto M."/>
            <person name="Macias-Munoz A."/>
            <person name="McGill C.J."/>
            <person name="Rodriguez I.M."/>
            <person name="Rodriguez B."/>
            <person name="Murad R."/>
            <person name="Mortazavi A."/>
        </authorList>
    </citation>
    <scope>NUCLEOTIDE SEQUENCE [LARGE SCALE GENOMIC DNA]</scope>
    <source>
        <strain evidence="2 3">ALL</strain>
    </source>
</reference>
<feature type="compositionally biased region" description="Basic and acidic residues" evidence="1">
    <location>
        <begin position="23"/>
        <end position="39"/>
    </location>
</feature>
<evidence type="ECO:0000256" key="1">
    <source>
        <dbReference type="SAM" id="MobiDB-lite"/>
    </source>
</evidence>
<organism evidence="2 3">
    <name type="scientific">Steinernema carpocapsae</name>
    <name type="common">Entomopathogenic nematode</name>
    <dbReference type="NCBI Taxonomy" id="34508"/>
    <lineage>
        <taxon>Eukaryota</taxon>
        <taxon>Metazoa</taxon>
        <taxon>Ecdysozoa</taxon>
        <taxon>Nematoda</taxon>
        <taxon>Chromadorea</taxon>
        <taxon>Rhabditida</taxon>
        <taxon>Tylenchina</taxon>
        <taxon>Panagrolaimomorpha</taxon>
        <taxon>Strongyloidoidea</taxon>
        <taxon>Steinernematidae</taxon>
        <taxon>Steinernema</taxon>
    </lineage>
</organism>
<evidence type="ECO:0000313" key="3">
    <source>
        <dbReference type="Proteomes" id="UP000298663"/>
    </source>
</evidence>
<keyword evidence="3" id="KW-1185">Reference proteome</keyword>
<evidence type="ECO:0000313" key="2">
    <source>
        <dbReference type="EMBL" id="TKR64032.1"/>
    </source>
</evidence>
<feature type="compositionally biased region" description="Acidic residues" evidence="1">
    <location>
        <begin position="48"/>
        <end position="57"/>
    </location>
</feature>
<proteinExistence type="predicted"/>
<protein>
    <submittedName>
        <fullName evidence="2">Uncharacterized protein</fullName>
    </submittedName>
</protein>
<comment type="caution">
    <text evidence="2">The sequence shown here is derived from an EMBL/GenBank/DDBJ whole genome shotgun (WGS) entry which is preliminary data.</text>
</comment>
<accession>A0A4U5M5F2</accession>
<feature type="region of interest" description="Disordered" evidence="1">
    <location>
        <begin position="1"/>
        <end position="57"/>
    </location>
</feature>
<sequence>MTLFNDLHADAQPKRQRFSPKKLGRELNRIQLDENKPKFYEPCSSSSSDEEMMDETEANVVVEEPAEDEAPLVMLSDDAKAYFDKLSKEAPFPFLKRIRETSALVPYNRANAFPRLEDPSMYGRIEEVNDEEANNVFQSPFESAPQAQVEFPDEDVEFATNSSSSASNQGSPTECTVQEFDDDFEEMDMS</sequence>
<gene>
    <name evidence="2" type="ORF">L596_024629</name>
</gene>
<dbReference type="Proteomes" id="UP000298663">
    <property type="component" value="Unassembled WGS sequence"/>
</dbReference>
<reference evidence="2 3" key="1">
    <citation type="journal article" date="2015" name="Genome Biol.">
        <title>Comparative genomics of Steinernema reveals deeply conserved gene regulatory networks.</title>
        <authorList>
            <person name="Dillman A.R."/>
            <person name="Macchietto M."/>
            <person name="Porter C.F."/>
            <person name="Rogers A."/>
            <person name="Williams B."/>
            <person name="Antoshechkin I."/>
            <person name="Lee M.M."/>
            <person name="Goodwin Z."/>
            <person name="Lu X."/>
            <person name="Lewis E.E."/>
            <person name="Goodrich-Blair H."/>
            <person name="Stock S.P."/>
            <person name="Adams B.J."/>
            <person name="Sternberg P.W."/>
            <person name="Mortazavi A."/>
        </authorList>
    </citation>
    <scope>NUCLEOTIDE SEQUENCE [LARGE SCALE GENOMIC DNA]</scope>
    <source>
        <strain evidence="2 3">ALL</strain>
    </source>
</reference>
<dbReference type="EMBL" id="AZBU02000009">
    <property type="protein sequence ID" value="TKR64032.1"/>
    <property type="molecule type" value="Genomic_DNA"/>
</dbReference>